<accession>A0ABS4P631</accession>
<dbReference type="RefSeq" id="WP_017803584.1">
    <property type="nucleotide sequence ID" value="NZ_JAGGMQ010000001.1"/>
</dbReference>
<organism evidence="1 2">
    <name type="scientific">Winslowiella toletana</name>
    <dbReference type="NCBI Taxonomy" id="92490"/>
    <lineage>
        <taxon>Bacteria</taxon>
        <taxon>Pseudomonadati</taxon>
        <taxon>Pseudomonadota</taxon>
        <taxon>Gammaproteobacteria</taxon>
        <taxon>Enterobacterales</taxon>
        <taxon>Erwiniaceae</taxon>
        <taxon>Winslowiella</taxon>
    </lineage>
</organism>
<dbReference type="EMBL" id="JAGGMQ010000001">
    <property type="protein sequence ID" value="MBP2168098.1"/>
    <property type="molecule type" value="Genomic_DNA"/>
</dbReference>
<evidence type="ECO:0000313" key="1">
    <source>
        <dbReference type="EMBL" id="MBP2168098.1"/>
    </source>
</evidence>
<evidence type="ECO:0000313" key="2">
    <source>
        <dbReference type="Proteomes" id="UP001195624"/>
    </source>
</evidence>
<protein>
    <submittedName>
        <fullName evidence="1">Uncharacterized protein</fullName>
    </submittedName>
</protein>
<name>A0ABS4P631_9GAMM</name>
<comment type="caution">
    <text evidence="1">The sequence shown here is derived from an EMBL/GenBank/DDBJ whole genome shotgun (WGS) entry which is preliminary data.</text>
</comment>
<reference evidence="2" key="1">
    <citation type="submission" date="2023-07" db="EMBL/GenBank/DDBJ databases">
        <title>Genome mining of underrepresented organisms for secondary metabolites.</title>
        <authorList>
            <person name="D'Agostino P.M."/>
        </authorList>
    </citation>
    <scope>NUCLEOTIDE SEQUENCE [LARGE SCALE GENOMIC DNA]</scope>
    <source>
        <strain evidence="2">WS4403</strain>
    </source>
</reference>
<dbReference type="Proteomes" id="UP001195624">
    <property type="component" value="Unassembled WGS sequence"/>
</dbReference>
<sequence length="73" mass="8364">MKKHPHKDIQAAIDHALANGWIIVECSSKAHPFCKIRCGIAGHTEHMHSIWSTPKNPEHFARQIIRYINKCLP</sequence>
<gene>
    <name evidence="1" type="ORF">J2125_001290</name>
</gene>
<proteinExistence type="predicted"/>
<keyword evidence="2" id="KW-1185">Reference proteome</keyword>